<organism evidence="3">
    <name type="scientific">Thelazia callipaeda</name>
    <name type="common">Oriental eyeworm</name>
    <name type="synonym">Parasitic nematode</name>
    <dbReference type="NCBI Taxonomy" id="103827"/>
    <lineage>
        <taxon>Eukaryota</taxon>
        <taxon>Metazoa</taxon>
        <taxon>Ecdysozoa</taxon>
        <taxon>Nematoda</taxon>
        <taxon>Chromadorea</taxon>
        <taxon>Rhabditida</taxon>
        <taxon>Spirurina</taxon>
        <taxon>Spiruromorpha</taxon>
        <taxon>Thelazioidea</taxon>
        <taxon>Thelaziidae</taxon>
        <taxon>Thelazia</taxon>
    </lineage>
</organism>
<name>A0A0N5CQ90_THECL</name>
<dbReference type="OrthoDB" id="5856685at2759"/>
<proteinExistence type="predicted"/>
<dbReference type="WBParaSite" id="TCLT_0000239001-mRNA-1">
    <property type="protein sequence ID" value="TCLT_0000239001-mRNA-1"/>
    <property type="gene ID" value="TCLT_0000239001"/>
</dbReference>
<sequence>KNESLTRSISEAGARVVVDAKPSSSQQAILDQFLQNAAKSAKLKSSFSVLNPSASAYISSSLQPTSSTTDCGQDVSETKEISEDSISTAPVMKLSSPTAATYGNDDTGGSNEPLFILNDGNNLSQLLHVANDMDLTFTYNSRRMGEFCFESNGQDMRGRSVVFADLGTKISIRERLDGNDMNYEEWSKADWKQFLWAVRGKCMNILRGI</sequence>
<evidence type="ECO:0000313" key="2">
    <source>
        <dbReference type="Proteomes" id="UP000276776"/>
    </source>
</evidence>
<evidence type="ECO:0000313" key="3">
    <source>
        <dbReference type="WBParaSite" id="TCLT_0000239001-mRNA-1"/>
    </source>
</evidence>
<dbReference type="EMBL" id="UYYF01000480">
    <property type="protein sequence ID" value="VDM98321.1"/>
    <property type="molecule type" value="Genomic_DNA"/>
</dbReference>
<keyword evidence="2" id="KW-1185">Reference proteome</keyword>
<accession>A0A0N5CQ90</accession>
<gene>
    <name evidence="1" type="ORF">TCLT_LOCUS2391</name>
</gene>
<reference evidence="3" key="1">
    <citation type="submission" date="2017-02" db="UniProtKB">
        <authorList>
            <consortium name="WormBaseParasite"/>
        </authorList>
    </citation>
    <scope>IDENTIFICATION</scope>
</reference>
<dbReference type="OMA" id="CFESNGQ"/>
<dbReference type="AlphaFoldDB" id="A0A0N5CQ90"/>
<protein>
    <submittedName>
        <fullName evidence="3">BPL/LPL catalytic domain-containing protein</fullName>
    </submittedName>
</protein>
<dbReference type="Proteomes" id="UP000276776">
    <property type="component" value="Unassembled WGS sequence"/>
</dbReference>
<reference evidence="1 2" key="2">
    <citation type="submission" date="2018-11" db="EMBL/GenBank/DDBJ databases">
        <authorList>
            <consortium name="Pathogen Informatics"/>
        </authorList>
    </citation>
    <scope>NUCLEOTIDE SEQUENCE [LARGE SCALE GENOMIC DNA]</scope>
</reference>
<evidence type="ECO:0000313" key="1">
    <source>
        <dbReference type="EMBL" id="VDM98321.1"/>
    </source>
</evidence>